<proteinExistence type="predicted"/>
<keyword evidence="2" id="KW-1185">Reference proteome</keyword>
<protein>
    <submittedName>
        <fullName evidence="1">Uncharacterized protein</fullName>
    </submittedName>
</protein>
<reference evidence="1 2" key="1">
    <citation type="submission" date="2019-06" db="EMBL/GenBank/DDBJ databases">
        <title>Sequencing the genomes of 1000 actinobacteria strains.</title>
        <authorList>
            <person name="Klenk H.-P."/>
        </authorList>
    </citation>
    <scope>NUCLEOTIDE SEQUENCE [LARGE SCALE GENOMIC DNA]</scope>
    <source>
        <strain evidence="1 2">DSM 24083</strain>
    </source>
</reference>
<comment type="caution">
    <text evidence="1">The sequence shown here is derived from an EMBL/GenBank/DDBJ whole genome shotgun (WGS) entry which is preliminary data.</text>
</comment>
<name>A0A543ANM3_9MICC</name>
<dbReference type="EMBL" id="VFOU01000001">
    <property type="protein sequence ID" value="TQL74173.1"/>
    <property type="molecule type" value="Genomic_DNA"/>
</dbReference>
<evidence type="ECO:0000313" key="1">
    <source>
        <dbReference type="EMBL" id="TQL74173.1"/>
    </source>
</evidence>
<dbReference type="AlphaFoldDB" id="A0A543ANM3"/>
<gene>
    <name evidence="1" type="ORF">FB556_0626</name>
</gene>
<accession>A0A543ANM3</accession>
<evidence type="ECO:0000313" key="2">
    <source>
        <dbReference type="Proteomes" id="UP000319746"/>
    </source>
</evidence>
<dbReference type="Proteomes" id="UP000319746">
    <property type="component" value="Unassembled WGS sequence"/>
</dbReference>
<sequence>MSDETKSRLKFSELLSFKFRLLRHAGNHAELFRNDTSVVYPQHVQNLWITFIVDDKKVKIP</sequence>
<organism evidence="1 2">
    <name type="scientific">Enteractinococcus coprophilus</name>
    <dbReference type="NCBI Taxonomy" id="1027633"/>
    <lineage>
        <taxon>Bacteria</taxon>
        <taxon>Bacillati</taxon>
        <taxon>Actinomycetota</taxon>
        <taxon>Actinomycetes</taxon>
        <taxon>Micrococcales</taxon>
        <taxon>Micrococcaceae</taxon>
    </lineage>
</organism>